<gene>
    <name evidence="2" type="ORF">E1750_05335</name>
</gene>
<evidence type="ECO:0000313" key="2">
    <source>
        <dbReference type="EMBL" id="QBN18253.1"/>
    </source>
</evidence>
<reference evidence="3" key="1">
    <citation type="submission" date="2019-03" db="EMBL/GenBank/DDBJ databases">
        <title>Flavobacterium sp.</title>
        <authorList>
            <person name="Kim H."/>
        </authorList>
    </citation>
    <scope>NUCLEOTIDE SEQUENCE [LARGE SCALE GENOMIC DNA]</scope>
    <source>
        <strain evidence="3">GS13</strain>
    </source>
</reference>
<dbReference type="PANTHER" id="PTHR36440">
    <property type="entry name" value="PUTATIVE (AFU_ORTHOLOGUE AFUA_8G07350)-RELATED"/>
    <property type="match status" value="1"/>
</dbReference>
<dbReference type="InterPro" id="IPR013096">
    <property type="entry name" value="Cupin_2"/>
</dbReference>
<protein>
    <submittedName>
        <fullName evidence="2">Cupin domain-containing protein</fullName>
    </submittedName>
</protein>
<dbReference type="PANTHER" id="PTHR36440:SF1">
    <property type="entry name" value="PUTATIVE (AFU_ORTHOLOGUE AFUA_8G07350)-RELATED"/>
    <property type="match status" value="1"/>
</dbReference>
<dbReference type="KEGG" id="fnk:E1750_05335"/>
<organism evidence="2 3">
    <name type="scientific">Flavobacterium nackdongense</name>
    <dbReference type="NCBI Taxonomy" id="2547394"/>
    <lineage>
        <taxon>Bacteria</taxon>
        <taxon>Pseudomonadati</taxon>
        <taxon>Bacteroidota</taxon>
        <taxon>Flavobacteriia</taxon>
        <taxon>Flavobacteriales</taxon>
        <taxon>Flavobacteriaceae</taxon>
        <taxon>Flavobacterium</taxon>
    </lineage>
</organism>
<name>A0A4P6YD34_9FLAO</name>
<dbReference type="SUPFAM" id="SSF51182">
    <property type="entry name" value="RmlC-like cupins"/>
    <property type="match status" value="1"/>
</dbReference>
<keyword evidence="3" id="KW-1185">Reference proteome</keyword>
<evidence type="ECO:0000313" key="3">
    <source>
        <dbReference type="Proteomes" id="UP000291124"/>
    </source>
</evidence>
<evidence type="ECO:0000259" key="1">
    <source>
        <dbReference type="Pfam" id="PF07883"/>
    </source>
</evidence>
<dbReference type="EMBL" id="CP037933">
    <property type="protein sequence ID" value="QBN18253.1"/>
    <property type="molecule type" value="Genomic_DNA"/>
</dbReference>
<accession>A0A4P6YD34</accession>
<dbReference type="OrthoDB" id="1423961at2"/>
<proteinExistence type="predicted"/>
<dbReference type="InterPro" id="IPR053146">
    <property type="entry name" value="QDO-like"/>
</dbReference>
<sequence>MQRRKFIATAVVSIPAIALGETLLTTESRTDKGFVVKANESRFKETTKLFGGTSPNDIKVSSKDTSGNLTVFEYTGNVKGGPPLHIHHNQDEIFFIIEGEYTFKINDTYYELQKGDTIFLPKKEPHAFTQRSEKGKMYFMFQPSGKMEDYFRKLATFKGQPTPEEGAKLFSDHDMEIVGPPLE</sequence>
<dbReference type="AlphaFoldDB" id="A0A4P6YD34"/>
<dbReference type="InterPro" id="IPR014710">
    <property type="entry name" value="RmlC-like_jellyroll"/>
</dbReference>
<dbReference type="RefSeq" id="WP_133275781.1">
    <property type="nucleotide sequence ID" value="NZ_CP037933.1"/>
</dbReference>
<dbReference type="Proteomes" id="UP000291124">
    <property type="component" value="Chromosome"/>
</dbReference>
<dbReference type="InterPro" id="IPR011051">
    <property type="entry name" value="RmlC_Cupin_sf"/>
</dbReference>
<feature type="domain" description="Cupin type-2" evidence="1">
    <location>
        <begin position="80"/>
        <end position="138"/>
    </location>
</feature>
<dbReference type="Pfam" id="PF07883">
    <property type="entry name" value="Cupin_2"/>
    <property type="match status" value="1"/>
</dbReference>
<dbReference type="Gene3D" id="2.60.120.10">
    <property type="entry name" value="Jelly Rolls"/>
    <property type="match status" value="1"/>
</dbReference>